<sequence>MKRIPMTLNGEKKLRKELEFLKNVKRPEIIASLIEARKHGDLKENAEYQAAREEQSFLEGRIKEVERKLSNAYIVDVTQIQNSDYVTFGSTVVLQDISCEKVSSYRIVGEDEANFKENLISFCSPIARGLIGRKRKDIVKITTPRGIAIYKILEIKHISYDTENEHA</sequence>
<dbReference type="FunFam" id="1.10.287.180:FF:000001">
    <property type="entry name" value="Transcription elongation factor GreA"/>
    <property type="match status" value="1"/>
</dbReference>
<dbReference type="GO" id="GO:0032784">
    <property type="term" value="P:regulation of DNA-templated transcription elongation"/>
    <property type="evidence" value="ECO:0007669"/>
    <property type="project" value="UniProtKB-UniRule"/>
</dbReference>
<dbReference type="NCBIfam" id="NF001263">
    <property type="entry name" value="PRK00226.1-4"/>
    <property type="match status" value="1"/>
</dbReference>
<dbReference type="Gene3D" id="1.10.287.180">
    <property type="entry name" value="Transcription elongation factor, GreA/GreB, N-terminal domain"/>
    <property type="match status" value="1"/>
</dbReference>
<dbReference type="InterPro" id="IPR022691">
    <property type="entry name" value="Tscrpt_elong_fac_GreA/B_N"/>
</dbReference>
<dbReference type="PANTHER" id="PTHR30437:SF4">
    <property type="entry name" value="TRANSCRIPTION ELONGATION FACTOR GREA"/>
    <property type="match status" value="1"/>
</dbReference>
<dbReference type="GO" id="GO:0006354">
    <property type="term" value="P:DNA-templated transcription elongation"/>
    <property type="evidence" value="ECO:0007669"/>
    <property type="project" value="TreeGrafter"/>
</dbReference>
<dbReference type="InterPro" id="IPR036953">
    <property type="entry name" value="GreA/GreB_C_sf"/>
</dbReference>
<evidence type="ECO:0000256" key="4">
    <source>
        <dbReference type="ARBA" id="ARBA00023125"/>
    </source>
</evidence>
<protein>
    <recommendedName>
        <fullName evidence="2 8">Transcription elongation factor GreA</fullName>
    </recommendedName>
    <alternativeName>
        <fullName evidence="7 8">Transcript cleavage factor GreA</fullName>
    </alternativeName>
</protein>
<dbReference type="EMBL" id="CP012839">
    <property type="protein sequence ID" value="ARC53329.1"/>
    <property type="molecule type" value="Genomic_DNA"/>
</dbReference>
<dbReference type="PIRSF" id="PIRSF006092">
    <property type="entry name" value="GreA_GreB"/>
    <property type="match status" value="1"/>
</dbReference>
<evidence type="ECO:0000256" key="7">
    <source>
        <dbReference type="ARBA" id="ARBA00030776"/>
    </source>
</evidence>
<dbReference type="AlphaFoldDB" id="A0A1V0HKH3"/>
<organism evidence="12 13">
    <name type="scientific">Candidatus Riesia pediculischaeffi</name>
    <dbReference type="NCBI Taxonomy" id="428411"/>
    <lineage>
        <taxon>Bacteria</taxon>
        <taxon>Pseudomonadati</taxon>
        <taxon>Pseudomonadota</taxon>
        <taxon>Gammaproteobacteria</taxon>
        <taxon>Enterobacterales</taxon>
        <taxon>Enterobacteriaceae</taxon>
        <taxon>Candidatus Riesia</taxon>
    </lineage>
</organism>
<keyword evidence="12" id="KW-0251">Elongation factor</keyword>
<dbReference type="InterPro" id="IPR028624">
    <property type="entry name" value="Tscrpt_elong_fac_GreA/B"/>
</dbReference>
<dbReference type="RefSeq" id="WP_080626557.1">
    <property type="nucleotide sequence ID" value="NZ_CP012839.1"/>
</dbReference>
<dbReference type="Gene3D" id="3.10.50.30">
    <property type="entry name" value="Transcription elongation factor, GreA/GreB, C-terminal domain"/>
    <property type="match status" value="1"/>
</dbReference>
<dbReference type="Pfam" id="PF01272">
    <property type="entry name" value="GreA_GreB"/>
    <property type="match status" value="1"/>
</dbReference>
<dbReference type="InterPro" id="IPR036805">
    <property type="entry name" value="Tscrpt_elong_fac_GreA/B_N_sf"/>
</dbReference>
<dbReference type="NCBIfam" id="NF001261">
    <property type="entry name" value="PRK00226.1-2"/>
    <property type="match status" value="1"/>
</dbReference>
<evidence type="ECO:0000256" key="2">
    <source>
        <dbReference type="ARBA" id="ARBA00013729"/>
    </source>
</evidence>
<evidence type="ECO:0000256" key="3">
    <source>
        <dbReference type="ARBA" id="ARBA00023015"/>
    </source>
</evidence>
<evidence type="ECO:0000259" key="11">
    <source>
        <dbReference type="Pfam" id="PF03449"/>
    </source>
</evidence>
<dbReference type="NCBIfam" id="NF001264">
    <property type="entry name" value="PRK00226.1-5"/>
    <property type="match status" value="1"/>
</dbReference>
<dbReference type="InterPro" id="IPR018151">
    <property type="entry name" value="TF_GreA/GreB_CS"/>
</dbReference>
<dbReference type="PROSITE" id="PS00829">
    <property type="entry name" value="GREAB_1"/>
    <property type="match status" value="1"/>
</dbReference>
<name>A0A1V0HKH3_9ENTR</name>
<evidence type="ECO:0000313" key="12">
    <source>
        <dbReference type="EMBL" id="ARC53329.1"/>
    </source>
</evidence>
<dbReference type="InterPro" id="IPR001437">
    <property type="entry name" value="Tscrpt_elong_fac_GreA/B_C"/>
</dbReference>
<comment type="function">
    <text evidence="6 8 9">Necessary for efficient RNA polymerase transcription elongation past template-encoded arresting sites. The arresting sites in DNA have the property of trapping a certain fraction of elongating RNA polymerases that pass through, resulting in locked ternary complexes. Cleavage of the nascent transcript by cleavage factors such as GreA or GreB allows the resumption of elongation from the new 3'terminus. GreA releases sequences of 2 to 3 nucleotides.</text>
</comment>
<gene>
    <name evidence="8 12" type="primary">greA</name>
    <name evidence="12" type="ORF">AOQ87_01400</name>
</gene>
<dbReference type="Proteomes" id="UP000242793">
    <property type="component" value="Chromosome"/>
</dbReference>
<dbReference type="InterPro" id="IPR006359">
    <property type="entry name" value="Tscrpt_elong_fac_GreA"/>
</dbReference>
<dbReference type="GO" id="GO:0003677">
    <property type="term" value="F:DNA binding"/>
    <property type="evidence" value="ECO:0007669"/>
    <property type="project" value="UniProtKB-UniRule"/>
</dbReference>
<feature type="domain" description="Transcription elongation factor GreA/GreB C-terminal" evidence="10">
    <location>
        <begin position="82"/>
        <end position="156"/>
    </location>
</feature>
<evidence type="ECO:0000256" key="6">
    <source>
        <dbReference type="ARBA" id="ARBA00024916"/>
    </source>
</evidence>
<evidence type="ECO:0000256" key="9">
    <source>
        <dbReference type="RuleBase" id="RU000556"/>
    </source>
</evidence>
<keyword evidence="5 8" id="KW-0804">Transcription</keyword>
<dbReference type="KEGG" id="rped:AOQ87_01400"/>
<dbReference type="GO" id="GO:0070063">
    <property type="term" value="F:RNA polymerase binding"/>
    <property type="evidence" value="ECO:0007669"/>
    <property type="project" value="InterPro"/>
</dbReference>
<comment type="similarity">
    <text evidence="1 8 9">Belongs to the GreA/GreB family.</text>
</comment>
<keyword evidence="4 8" id="KW-0238">DNA-binding</keyword>
<evidence type="ECO:0000313" key="13">
    <source>
        <dbReference type="Proteomes" id="UP000242793"/>
    </source>
</evidence>
<keyword evidence="12" id="KW-0648">Protein biosynthesis</keyword>
<dbReference type="FunFam" id="3.10.50.30:FF:000001">
    <property type="entry name" value="Transcription elongation factor GreA"/>
    <property type="match status" value="1"/>
</dbReference>
<dbReference type="PROSITE" id="PS50890">
    <property type="entry name" value="PUA"/>
    <property type="match status" value="1"/>
</dbReference>
<reference evidence="12 13" key="1">
    <citation type="submission" date="2015-10" db="EMBL/GenBank/DDBJ databases">
        <title>Survey of human and primate louse endosymbionts.</title>
        <authorList>
            <person name="Boyd B.M."/>
        </authorList>
    </citation>
    <scope>NUCLEOTIDE SEQUENCE [LARGE SCALE GENOMIC DNA]</scope>
    <source>
        <strain evidence="12 13">PTSK</strain>
    </source>
</reference>
<dbReference type="HAMAP" id="MF_00105">
    <property type="entry name" value="GreA_GreB"/>
    <property type="match status" value="1"/>
</dbReference>
<evidence type="ECO:0000256" key="1">
    <source>
        <dbReference type="ARBA" id="ARBA00008213"/>
    </source>
</evidence>
<dbReference type="SUPFAM" id="SSF46557">
    <property type="entry name" value="GreA transcript cleavage protein, N-terminal domain"/>
    <property type="match status" value="1"/>
</dbReference>
<accession>A0A1V0HKH3</accession>
<dbReference type="PANTHER" id="PTHR30437">
    <property type="entry name" value="TRANSCRIPTION ELONGATION FACTOR GREA"/>
    <property type="match status" value="1"/>
</dbReference>
<keyword evidence="3 8" id="KW-0805">Transcription regulation</keyword>
<dbReference type="STRING" id="428411.AOQ87_01400"/>
<dbReference type="GO" id="GO:0003746">
    <property type="term" value="F:translation elongation factor activity"/>
    <property type="evidence" value="ECO:0007669"/>
    <property type="project" value="UniProtKB-KW"/>
</dbReference>
<evidence type="ECO:0000256" key="8">
    <source>
        <dbReference type="HAMAP-Rule" id="MF_00105"/>
    </source>
</evidence>
<keyword evidence="13" id="KW-1185">Reference proteome</keyword>
<dbReference type="SUPFAM" id="SSF54534">
    <property type="entry name" value="FKBP-like"/>
    <property type="match status" value="1"/>
</dbReference>
<evidence type="ECO:0000256" key="5">
    <source>
        <dbReference type="ARBA" id="ARBA00023163"/>
    </source>
</evidence>
<evidence type="ECO:0000259" key="10">
    <source>
        <dbReference type="Pfam" id="PF01272"/>
    </source>
</evidence>
<proteinExistence type="inferred from homology"/>
<dbReference type="Pfam" id="PF03449">
    <property type="entry name" value="GreA_GreB_N"/>
    <property type="match status" value="1"/>
</dbReference>
<dbReference type="NCBIfam" id="TIGR01462">
    <property type="entry name" value="greA"/>
    <property type="match status" value="1"/>
</dbReference>
<feature type="domain" description="Transcription elongation factor GreA/GreB N-terminal" evidence="11">
    <location>
        <begin position="4"/>
        <end position="74"/>
    </location>
</feature>
<dbReference type="InterPro" id="IPR023459">
    <property type="entry name" value="Tscrpt_elong_fac_GreA/B_fam"/>
</dbReference>